<organism evidence="2 3">
    <name type="scientific">Lasallia pustulata</name>
    <dbReference type="NCBI Taxonomy" id="136370"/>
    <lineage>
        <taxon>Eukaryota</taxon>
        <taxon>Fungi</taxon>
        <taxon>Dikarya</taxon>
        <taxon>Ascomycota</taxon>
        <taxon>Pezizomycotina</taxon>
        <taxon>Lecanoromycetes</taxon>
        <taxon>OSLEUM clade</taxon>
        <taxon>Umbilicariomycetidae</taxon>
        <taxon>Umbilicariales</taxon>
        <taxon>Umbilicariaceae</taxon>
        <taxon>Lasallia</taxon>
    </lineage>
</organism>
<accession>A0A5M8PGU8</accession>
<reference evidence="2 3" key="1">
    <citation type="submission" date="2019-09" db="EMBL/GenBank/DDBJ databases">
        <title>The hologenome of the rock-dwelling lichen Lasallia pustulata.</title>
        <authorList>
            <person name="Greshake Tzovaras B."/>
            <person name="Segers F."/>
            <person name="Bicker A."/>
            <person name="Dal Grande F."/>
            <person name="Otte J."/>
            <person name="Hankeln T."/>
            <person name="Schmitt I."/>
            <person name="Ebersberger I."/>
        </authorList>
    </citation>
    <scope>NUCLEOTIDE SEQUENCE [LARGE SCALE GENOMIC DNA]</scope>
    <source>
        <strain evidence="2">A1-1</strain>
    </source>
</reference>
<sequence>MSPFPIANTTLLVGIPTKPYLKAVPFVKSEHPLPLTGLPIPHRILDAGVADTLMAGHRWAFSPRPRPQGHMANRSTVGKIVNGGVTNTSTRVHGWAFSPRPRPPAERFLAGCLHQLSLKTIDVDILQERSRKKLVELQKDNFELLDHNEVPPELKGIDAIVFDGLIAQGPGAVAPGREVVDGLIAQGPALHHDRTPDLNRPPTNIGCELLSCGCLDDAATNENGKKMFPYWGTGESSRLLATTAKGKSLHLIEISPLVPLANILSKAVAPGREGVDGLIAQGPGAVAPGRKEMWGLLDAIDADPTAELRFGFARSRTVVPGREGVDGLIAQGPGPRPKGVDGLIAQGPGAVAPGREGVGGLIAQGPGAVAPGREEMWGLLDAINAGPTVESRFGFARSRAVAPGRGGLDGRIAQGPGAVAPSREGVGGLIAQGPAPGREGVDERVAQGPGPSPRGRSPRGRSPRVYHQPGLSQGRTGAVAPGTVHLVDQVDGAEPPSVFTADPYLQKLSAKPTSKFADVMRARLNAAETDEELLRQVPSKRLRGKVWDPNSRPRSNCKVLASLPTPQNNTPESPSRRTGWASTGNHPGWASGEFSSDDMPLDASADLSAVQSRARDIEPAGHPLETIQGGPLLGLEAIA</sequence>
<dbReference type="OrthoDB" id="308383at2759"/>
<comment type="caution">
    <text evidence="2">The sequence shown here is derived from an EMBL/GenBank/DDBJ whole genome shotgun (WGS) entry which is preliminary data.</text>
</comment>
<feature type="compositionally biased region" description="Polar residues" evidence="1">
    <location>
        <begin position="564"/>
        <end position="573"/>
    </location>
</feature>
<dbReference type="EMBL" id="VXIT01000014">
    <property type="protein sequence ID" value="KAA6408096.1"/>
    <property type="molecule type" value="Genomic_DNA"/>
</dbReference>
<gene>
    <name evidence="2" type="ORF">FRX48_07837</name>
</gene>
<name>A0A5M8PGU8_9LECA</name>
<proteinExistence type="predicted"/>
<protein>
    <submittedName>
        <fullName evidence="2">Uncharacterized protein</fullName>
    </submittedName>
</protein>
<evidence type="ECO:0000256" key="1">
    <source>
        <dbReference type="SAM" id="MobiDB-lite"/>
    </source>
</evidence>
<evidence type="ECO:0000313" key="2">
    <source>
        <dbReference type="EMBL" id="KAA6408096.1"/>
    </source>
</evidence>
<feature type="region of interest" description="Disordered" evidence="1">
    <location>
        <begin position="561"/>
        <end position="630"/>
    </location>
</feature>
<feature type="region of interest" description="Disordered" evidence="1">
    <location>
        <begin position="416"/>
        <end position="478"/>
    </location>
</feature>
<evidence type="ECO:0000313" key="3">
    <source>
        <dbReference type="Proteomes" id="UP000324767"/>
    </source>
</evidence>
<dbReference type="Proteomes" id="UP000324767">
    <property type="component" value="Unassembled WGS sequence"/>
</dbReference>
<dbReference type="AlphaFoldDB" id="A0A5M8PGU8"/>